<proteinExistence type="predicted"/>
<dbReference type="EMBL" id="GBXM01038300">
    <property type="protein sequence ID" value="JAH70277.1"/>
    <property type="molecule type" value="Transcribed_RNA"/>
</dbReference>
<reference evidence="2" key="1">
    <citation type="submission" date="2014-11" db="EMBL/GenBank/DDBJ databases">
        <authorList>
            <person name="Amaro Gonzalez C."/>
        </authorList>
    </citation>
    <scope>NUCLEOTIDE SEQUENCE</scope>
</reference>
<evidence type="ECO:0000313" key="2">
    <source>
        <dbReference type="EMBL" id="JAH70277.1"/>
    </source>
</evidence>
<accession>A0A0E9UWV0</accession>
<feature type="region of interest" description="Disordered" evidence="1">
    <location>
        <begin position="18"/>
        <end position="47"/>
    </location>
</feature>
<evidence type="ECO:0000256" key="1">
    <source>
        <dbReference type="SAM" id="MobiDB-lite"/>
    </source>
</evidence>
<protein>
    <submittedName>
        <fullName evidence="2">Uncharacterized protein</fullName>
    </submittedName>
</protein>
<organism evidence="2">
    <name type="scientific">Anguilla anguilla</name>
    <name type="common">European freshwater eel</name>
    <name type="synonym">Muraena anguilla</name>
    <dbReference type="NCBI Taxonomy" id="7936"/>
    <lineage>
        <taxon>Eukaryota</taxon>
        <taxon>Metazoa</taxon>
        <taxon>Chordata</taxon>
        <taxon>Craniata</taxon>
        <taxon>Vertebrata</taxon>
        <taxon>Euteleostomi</taxon>
        <taxon>Actinopterygii</taxon>
        <taxon>Neopterygii</taxon>
        <taxon>Teleostei</taxon>
        <taxon>Anguilliformes</taxon>
        <taxon>Anguillidae</taxon>
        <taxon>Anguilla</taxon>
    </lineage>
</organism>
<name>A0A0E9UWV0_ANGAN</name>
<dbReference type="AlphaFoldDB" id="A0A0E9UWV0"/>
<reference evidence="2" key="2">
    <citation type="journal article" date="2015" name="Fish Shellfish Immunol.">
        <title>Early steps in the European eel (Anguilla anguilla)-Vibrio vulnificus interaction in the gills: Role of the RtxA13 toxin.</title>
        <authorList>
            <person name="Callol A."/>
            <person name="Pajuelo D."/>
            <person name="Ebbesson L."/>
            <person name="Teles M."/>
            <person name="MacKenzie S."/>
            <person name="Amaro C."/>
        </authorList>
    </citation>
    <scope>NUCLEOTIDE SEQUENCE</scope>
</reference>
<sequence>MKVCNCNRVAIIEAHPATTGTQPLMPDEHNHLHKYTTPPSPTSAGNL</sequence>